<reference evidence="1" key="1">
    <citation type="journal article" date="2020" name="J Insects Food Feed">
        <title>The yellow mealworm (Tenebrio molitor) genome: a resource for the emerging insects as food and feed industry.</title>
        <authorList>
            <person name="Eriksson T."/>
            <person name="Andere A."/>
            <person name="Kelstrup H."/>
            <person name="Emery V."/>
            <person name="Picard C."/>
        </authorList>
    </citation>
    <scope>NUCLEOTIDE SEQUENCE</scope>
    <source>
        <strain evidence="1">Stoneville</strain>
        <tissue evidence="1">Whole head</tissue>
    </source>
</reference>
<name>A0A8J6HP64_TENMO</name>
<comment type="caution">
    <text evidence="1">The sequence shown here is derived from an EMBL/GenBank/DDBJ whole genome shotgun (WGS) entry which is preliminary data.</text>
</comment>
<evidence type="ECO:0000313" key="2">
    <source>
        <dbReference type="Proteomes" id="UP000719412"/>
    </source>
</evidence>
<dbReference type="PANTHER" id="PTHR35317:SF29">
    <property type="entry name" value="CCHC-TYPE DOMAIN-CONTAINING PROTEIN"/>
    <property type="match status" value="1"/>
</dbReference>
<dbReference type="AlphaFoldDB" id="A0A8J6HP64"/>
<keyword evidence="2" id="KW-1185">Reference proteome</keyword>
<gene>
    <name evidence="1" type="ORF">GEV33_000451</name>
</gene>
<dbReference type="PANTHER" id="PTHR35317">
    <property type="entry name" value="OS04G0629600 PROTEIN"/>
    <property type="match status" value="1"/>
</dbReference>
<accession>A0A8J6HP64</accession>
<evidence type="ECO:0000313" key="1">
    <source>
        <dbReference type="EMBL" id="KAH0822340.1"/>
    </source>
</evidence>
<dbReference type="EMBL" id="JABDTM020002891">
    <property type="protein sequence ID" value="KAH0822340.1"/>
    <property type="molecule type" value="Genomic_DNA"/>
</dbReference>
<reference evidence="1" key="2">
    <citation type="submission" date="2021-08" db="EMBL/GenBank/DDBJ databases">
        <authorList>
            <person name="Eriksson T."/>
        </authorList>
    </citation>
    <scope>NUCLEOTIDE SEQUENCE</scope>
    <source>
        <strain evidence="1">Stoneville</strain>
        <tissue evidence="1">Whole head</tissue>
    </source>
</reference>
<dbReference type="Pfam" id="PF14223">
    <property type="entry name" value="Retrotran_gag_2"/>
    <property type="match status" value="1"/>
</dbReference>
<proteinExistence type="predicted"/>
<organism evidence="1 2">
    <name type="scientific">Tenebrio molitor</name>
    <name type="common">Yellow mealworm beetle</name>
    <dbReference type="NCBI Taxonomy" id="7067"/>
    <lineage>
        <taxon>Eukaryota</taxon>
        <taxon>Metazoa</taxon>
        <taxon>Ecdysozoa</taxon>
        <taxon>Arthropoda</taxon>
        <taxon>Hexapoda</taxon>
        <taxon>Insecta</taxon>
        <taxon>Pterygota</taxon>
        <taxon>Neoptera</taxon>
        <taxon>Endopterygota</taxon>
        <taxon>Coleoptera</taxon>
        <taxon>Polyphaga</taxon>
        <taxon>Cucujiformia</taxon>
        <taxon>Tenebrionidae</taxon>
        <taxon>Tenebrio</taxon>
    </lineage>
</organism>
<sequence>MSFTNSTRFEMLNKSNYDTWKIQVEALLIKNDTWSYVSGEKSKPQITGEDEARAVTEEEQKKWIAADRMAKSDLILAMNASELRQIRSCETSREIWMKLESIYESKGPARKATLLKQLIQHKMPKDDDVREHVARFMDTVDKLQGTNIEINGDLLSIMLLYSLPSSFENFRCQSPEIAYLTWKI</sequence>
<dbReference type="Proteomes" id="UP000719412">
    <property type="component" value="Unassembled WGS sequence"/>
</dbReference>
<evidence type="ECO:0008006" key="3">
    <source>
        <dbReference type="Google" id="ProtNLM"/>
    </source>
</evidence>
<protein>
    <recommendedName>
        <fullName evidence="3">DUF4219 domain-containing protein</fullName>
    </recommendedName>
</protein>